<dbReference type="SUPFAM" id="SSF48403">
    <property type="entry name" value="Ankyrin repeat"/>
    <property type="match status" value="2"/>
</dbReference>
<keyword evidence="1" id="KW-0677">Repeat</keyword>
<dbReference type="InterPro" id="IPR051165">
    <property type="entry name" value="Multifunctional_ANK_Repeat"/>
</dbReference>
<feature type="compositionally biased region" description="Low complexity" evidence="4">
    <location>
        <begin position="421"/>
        <end position="433"/>
    </location>
</feature>
<dbReference type="EMBL" id="PYSW02000043">
    <property type="protein sequence ID" value="KAG2374801.1"/>
    <property type="molecule type" value="Genomic_DNA"/>
</dbReference>
<accession>A0AA88GE07</accession>
<feature type="compositionally biased region" description="Polar residues" evidence="4">
    <location>
        <begin position="434"/>
        <end position="448"/>
    </location>
</feature>
<sequence length="794" mass="89862">MTSHSSSVSEENILARWFELLSQGRTNSFHPSTETNQAVSDVLTVDNHFVPIVTTSTQTATTETRKSSPPSSSFLNMSEYIGQLVFQQERIDSDELQIHQQIISHQSEFVKFYKNVEWTVIQQLSKFYGIQKNQQEQALELSTLQYLNLQEMRDLASDKRGPTLLHRACQYNYPNLVAFLIRYGGGADAFSVLDNNLSTPLHYACMSGAFKAVTVLLSLHRSLCITSKIDIISMKDTFGNTPLHLAMQNSHFEILQTLIDYQPQCINLKKTGNSQSLLHIAVENFNVKGLKLILEQNSHRNPILHSLDQLKCTPLLYAIKCYSKDEKEEQVAKWTRASSSSGTAVVVQVSPVSTLNSPSRLFPSWDIENSPNLESQNFSLEGLLLDEQDKSPKNKHQHWNRLYFLSYLISKEIEYSSNHSKNSNLSITNSSNSQKEQPSLLTTHDNNLPETLPMDTFSKLHLSSQTDVNKRNCFHLAALHDCCDFIRIFTLMAGYGEISELMIAQDFEGDTPFHIACRTGQVQIVEIFLQIFEIFREVNVDSWNDFNNLSQMRQQQQQNLKNQMQDSSSIDSTFMFFQIKNRKGETPLHSAVSSLIEVHQHLKNASKSKNTSSELLQQKQLNGDLLTVKGTSPYNAANKGTKSFLQISHKHKKQNLRKIISKLWEDSRVDIHSKNNSGRSIYESLRDFTDFFQKTNISQVNNSMTKTTTPTTSTTTLTSPSSLMMLSGTRSSTKFFSKPLFSFFSDSTPSKSATTTTTTTSRSMNSLLDRASSQSTAPSSPRRRTNVSFNSVFM</sequence>
<evidence type="ECO:0000256" key="4">
    <source>
        <dbReference type="SAM" id="MobiDB-lite"/>
    </source>
</evidence>
<proteinExistence type="predicted"/>
<evidence type="ECO:0000256" key="2">
    <source>
        <dbReference type="ARBA" id="ARBA00023043"/>
    </source>
</evidence>
<evidence type="ECO:0000313" key="5">
    <source>
        <dbReference type="EMBL" id="KAG2374801.1"/>
    </source>
</evidence>
<evidence type="ECO:0000256" key="3">
    <source>
        <dbReference type="PROSITE-ProRule" id="PRU00023"/>
    </source>
</evidence>
<dbReference type="PROSITE" id="PS50088">
    <property type="entry name" value="ANK_REPEAT"/>
    <property type="match status" value="3"/>
</dbReference>
<keyword evidence="2 3" id="KW-0040">ANK repeat</keyword>
<dbReference type="RefSeq" id="XP_044543975.1">
    <property type="nucleotide sequence ID" value="XM_044686101.1"/>
</dbReference>
<comment type="caution">
    <text evidence="5">The sequence shown here is derived from an EMBL/GenBank/DDBJ whole genome shotgun (WGS) entry which is preliminary data.</text>
</comment>
<dbReference type="Proteomes" id="UP000816034">
    <property type="component" value="Unassembled WGS sequence"/>
</dbReference>
<dbReference type="PROSITE" id="PS50297">
    <property type="entry name" value="ANK_REP_REGION"/>
    <property type="match status" value="2"/>
</dbReference>
<feature type="repeat" description="ANK" evidence="3">
    <location>
        <begin position="508"/>
        <end position="530"/>
    </location>
</feature>
<reference evidence="5 6" key="1">
    <citation type="journal article" date="2018" name="BMC Genomics">
        <title>The genome of Naegleria lovaniensis, the basis for a comparative approach to unravel pathogenicity factors of the human pathogenic amoeba N. fowleri.</title>
        <authorList>
            <person name="Liechti N."/>
            <person name="Schurch N."/>
            <person name="Bruggmann R."/>
            <person name="Wittwer M."/>
        </authorList>
    </citation>
    <scope>NUCLEOTIDE SEQUENCE [LARGE SCALE GENOMIC DNA]</scope>
    <source>
        <strain evidence="5 6">ATCC 30569</strain>
    </source>
</reference>
<dbReference type="SMART" id="SM00248">
    <property type="entry name" value="ANK"/>
    <property type="match status" value="7"/>
</dbReference>
<organism evidence="5 6">
    <name type="scientific">Naegleria lovaniensis</name>
    <name type="common">Amoeba</name>
    <dbReference type="NCBI Taxonomy" id="51637"/>
    <lineage>
        <taxon>Eukaryota</taxon>
        <taxon>Discoba</taxon>
        <taxon>Heterolobosea</taxon>
        <taxon>Tetramitia</taxon>
        <taxon>Eutetramitia</taxon>
        <taxon>Vahlkampfiidae</taxon>
        <taxon>Naegleria</taxon>
    </lineage>
</organism>
<feature type="compositionally biased region" description="Low complexity" evidence="4">
    <location>
        <begin position="747"/>
        <end position="766"/>
    </location>
</feature>
<dbReference type="Gene3D" id="1.25.40.20">
    <property type="entry name" value="Ankyrin repeat-containing domain"/>
    <property type="match status" value="2"/>
</dbReference>
<dbReference type="PANTHER" id="PTHR24123:SF33">
    <property type="entry name" value="PROTEIN HOS4"/>
    <property type="match status" value="1"/>
</dbReference>
<dbReference type="AlphaFoldDB" id="A0AA88GE07"/>
<protein>
    <submittedName>
        <fullName evidence="5">Uncharacterized protein</fullName>
    </submittedName>
</protein>
<dbReference type="Pfam" id="PF00023">
    <property type="entry name" value="Ank"/>
    <property type="match status" value="1"/>
</dbReference>
<evidence type="ECO:0000313" key="6">
    <source>
        <dbReference type="Proteomes" id="UP000816034"/>
    </source>
</evidence>
<gene>
    <name evidence="5" type="ORF">C9374_010545</name>
</gene>
<evidence type="ECO:0000256" key="1">
    <source>
        <dbReference type="ARBA" id="ARBA00022737"/>
    </source>
</evidence>
<feature type="repeat" description="ANK" evidence="3">
    <location>
        <begin position="160"/>
        <end position="192"/>
    </location>
</feature>
<dbReference type="InterPro" id="IPR002110">
    <property type="entry name" value="Ankyrin_rpt"/>
</dbReference>
<feature type="region of interest" description="Disordered" evidence="4">
    <location>
        <begin position="747"/>
        <end position="794"/>
    </location>
</feature>
<feature type="repeat" description="ANK" evidence="3">
    <location>
        <begin position="238"/>
        <end position="260"/>
    </location>
</feature>
<dbReference type="PANTHER" id="PTHR24123">
    <property type="entry name" value="ANKYRIN REPEAT-CONTAINING"/>
    <property type="match status" value="1"/>
</dbReference>
<dbReference type="InterPro" id="IPR036770">
    <property type="entry name" value="Ankyrin_rpt-contain_sf"/>
</dbReference>
<keyword evidence="6" id="KW-1185">Reference proteome</keyword>
<name>A0AA88GE07_NAELO</name>
<dbReference type="Pfam" id="PF12796">
    <property type="entry name" value="Ank_2"/>
    <property type="match status" value="2"/>
</dbReference>
<feature type="region of interest" description="Disordered" evidence="4">
    <location>
        <begin position="421"/>
        <end position="448"/>
    </location>
</feature>
<dbReference type="GeneID" id="68102999"/>